<dbReference type="GO" id="GO:0003925">
    <property type="term" value="F:G protein activity"/>
    <property type="evidence" value="ECO:0007669"/>
    <property type="project" value="UniProtKB-EC"/>
</dbReference>
<dbReference type="Pfam" id="PF00071">
    <property type="entry name" value="Ras"/>
    <property type="match status" value="1"/>
</dbReference>
<dbReference type="STRING" id="45351.A7SVC6"/>
<organism evidence="5 6">
    <name type="scientific">Nematostella vectensis</name>
    <name type="common">Starlet sea anemone</name>
    <dbReference type="NCBI Taxonomy" id="45351"/>
    <lineage>
        <taxon>Eukaryota</taxon>
        <taxon>Metazoa</taxon>
        <taxon>Cnidaria</taxon>
        <taxon>Anthozoa</taxon>
        <taxon>Hexacorallia</taxon>
        <taxon>Actiniaria</taxon>
        <taxon>Edwardsiidae</taxon>
        <taxon>Nematostella</taxon>
    </lineage>
</organism>
<evidence type="ECO:0000313" key="6">
    <source>
        <dbReference type="Proteomes" id="UP000001593"/>
    </source>
</evidence>
<dbReference type="PROSITE" id="PS51419">
    <property type="entry name" value="RAB"/>
    <property type="match status" value="1"/>
</dbReference>
<dbReference type="Gene3D" id="3.40.50.300">
    <property type="entry name" value="P-loop containing nucleotide triphosphate hydrolases"/>
    <property type="match status" value="1"/>
</dbReference>
<gene>
    <name evidence="5" type="ORF">NEMVEDRAFT_v1g133940</name>
</gene>
<dbReference type="AlphaFoldDB" id="A7SVC6"/>
<dbReference type="Proteomes" id="UP000001593">
    <property type="component" value="Unassembled WGS sequence"/>
</dbReference>
<dbReference type="InterPro" id="IPR027417">
    <property type="entry name" value="P-loop_NTPase"/>
</dbReference>
<name>A7SVC6_NEMVE</name>
<feature type="non-terminal residue" evidence="5">
    <location>
        <position position="174"/>
    </location>
</feature>
<dbReference type="OMA" id="MREVDEY"/>
<evidence type="ECO:0000313" key="5">
    <source>
        <dbReference type="EMBL" id="EDO32337.1"/>
    </source>
</evidence>
<evidence type="ECO:0000256" key="2">
    <source>
        <dbReference type="ARBA" id="ARBA00011984"/>
    </source>
</evidence>
<comment type="similarity">
    <text evidence="1">Belongs to the small GTPase superfamily. Ras family.</text>
</comment>
<dbReference type="PANTHER" id="PTHR45704">
    <property type="entry name" value="RAS-LIKE FAMILY MEMBER 11"/>
    <property type="match status" value="1"/>
</dbReference>
<evidence type="ECO:0000256" key="4">
    <source>
        <dbReference type="ARBA" id="ARBA00048098"/>
    </source>
</evidence>
<keyword evidence="6" id="KW-1185">Reference proteome</keyword>
<dbReference type="PRINTS" id="PR00449">
    <property type="entry name" value="RASTRNSFRMNG"/>
</dbReference>
<dbReference type="KEGG" id="nve:5503352"/>
<protein>
    <recommendedName>
        <fullName evidence="2">small monomeric GTPase</fullName>
        <ecNumber evidence="2">3.6.5.2</ecNumber>
    </recommendedName>
</protein>
<feature type="non-terminal residue" evidence="5">
    <location>
        <position position="1"/>
    </location>
</feature>
<evidence type="ECO:0000256" key="3">
    <source>
        <dbReference type="ARBA" id="ARBA00022801"/>
    </source>
</evidence>
<accession>A7SVC6</accession>
<dbReference type="OrthoDB" id="18798at2759"/>
<dbReference type="HOGENOM" id="CLU_041217_9_7_1"/>
<sequence length="174" mass="19922">RRWKSFMTNNRALSVAVLGKDGVGKSAFTVRALTRRFIGEYDPFLELNYKHSMEIDGQYLALDVLDTAGKNSEEKLERASENTEIYFLLYSTTDKRSFTEAEEIAEYLFETKNIDPSTLTIVATKKDLVHMREVDEYEGRFLAQNYGCAFAQISISEHYTETVSTVQNAIKECI</sequence>
<dbReference type="SMART" id="SM00175">
    <property type="entry name" value="RAB"/>
    <property type="match status" value="1"/>
</dbReference>
<keyword evidence="3" id="KW-0378">Hydrolase</keyword>
<dbReference type="InterPro" id="IPR051065">
    <property type="entry name" value="Ras-related_GTPase"/>
</dbReference>
<proteinExistence type="inferred from homology"/>
<dbReference type="InParanoid" id="A7SVC6"/>
<dbReference type="NCBIfam" id="TIGR00231">
    <property type="entry name" value="small_GTP"/>
    <property type="match status" value="1"/>
</dbReference>
<dbReference type="eggNOG" id="KOG0395">
    <property type="taxonomic scope" value="Eukaryota"/>
</dbReference>
<dbReference type="InterPro" id="IPR001806">
    <property type="entry name" value="Small_GTPase"/>
</dbReference>
<dbReference type="PROSITE" id="PS51421">
    <property type="entry name" value="RAS"/>
    <property type="match status" value="1"/>
</dbReference>
<dbReference type="EC" id="3.6.5.2" evidence="2"/>
<dbReference type="InterPro" id="IPR005225">
    <property type="entry name" value="Small_GTP-bd"/>
</dbReference>
<dbReference type="GO" id="GO:0005525">
    <property type="term" value="F:GTP binding"/>
    <property type="evidence" value="ECO:0007669"/>
    <property type="project" value="InterPro"/>
</dbReference>
<comment type="catalytic activity">
    <reaction evidence="4">
        <text>GTP + H2O = GDP + phosphate + H(+)</text>
        <dbReference type="Rhea" id="RHEA:19669"/>
        <dbReference type="ChEBI" id="CHEBI:15377"/>
        <dbReference type="ChEBI" id="CHEBI:15378"/>
        <dbReference type="ChEBI" id="CHEBI:37565"/>
        <dbReference type="ChEBI" id="CHEBI:43474"/>
        <dbReference type="ChEBI" id="CHEBI:58189"/>
        <dbReference type="EC" id="3.6.5.2"/>
    </reaction>
</comment>
<dbReference type="SMART" id="SM00173">
    <property type="entry name" value="RAS"/>
    <property type="match status" value="1"/>
</dbReference>
<evidence type="ECO:0000256" key="1">
    <source>
        <dbReference type="ARBA" id="ARBA00008344"/>
    </source>
</evidence>
<dbReference type="PhylomeDB" id="A7SVC6"/>
<dbReference type="EMBL" id="DS469831">
    <property type="protein sequence ID" value="EDO32337.1"/>
    <property type="molecule type" value="Genomic_DNA"/>
</dbReference>
<reference evidence="5 6" key="1">
    <citation type="journal article" date="2007" name="Science">
        <title>Sea anemone genome reveals ancestral eumetazoan gene repertoire and genomic organization.</title>
        <authorList>
            <person name="Putnam N.H."/>
            <person name="Srivastava M."/>
            <person name="Hellsten U."/>
            <person name="Dirks B."/>
            <person name="Chapman J."/>
            <person name="Salamov A."/>
            <person name="Terry A."/>
            <person name="Shapiro H."/>
            <person name="Lindquist E."/>
            <person name="Kapitonov V.V."/>
            <person name="Jurka J."/>
            <person name="Genikhovich G."/>
            <person name="Grigoriev I.V."/>
            <person name="Lucas S.M."/>
            <person name="Steele R.E."/>
            <person name="Finnerty J.R."/>
            <person name="Technau U."/>
            <person name="Martindale M.Q."/>
            <person name="Rokhsar D.S."/>
        </authorList>
    </citation>
    <scope>NUCLEOTIDE SEQUENCE [LARGE SCALE GENOMIC DNA]</scope>
    <source>
        <strain evidence="6">CH2 X CH6</strain>
    </source>
</reference>
<dbReference type="SUPFAM" id="SSF52540">
    <property type="entry name" value="P-loop containing nucleoside triphosphate hydrolases"/>
    <property type="match status" value="1"/>
</dbReference>